<dbReference type="Gene3D" id="3.40.30.10">
    <property type="entry name" value="Glutaredoxin"/>
    <property type="match status" value="1"/>
</dbReference>
<name>A0A940T572_9MICO</name>
<dbReference type="Proteomes" id="UP000675163">
    <property type="component" value="Unassembled WGS sequence"/>
</dbReference>
<keyword evidence="2" id="KW-1133">Transmembrane helix</keyword>
<reference evidence="3" key="1">
    <citation type="submission" date="2021-02" db="EMBL/GenBank/DDBJ databases">
        <title>Sequencing the genomes of 1000 actinobacteria strains.</title>
        <authorList>
            <person name="Klenk H.-P."/>
        </authorList>
    </citation>
    <scope>NUCLEOTIDE SEQUENCE</scope>
    <source>
        <strain evidence="3">DSM 22850</strain>
    </source>
</reference>
<feature type="transmembrane region" description="Helical" evidence="2">
    <location>
        <begin position="96"/>
        <end position="114"/>
    </location>
</feature>
<feature type="transmembrane region" description="Helical" evidence="2">
    <location>
        <begin position="69"/>
        <end position="90"/>
    </location>
</feature>
<evidence type="ECO:0000256" key="1">
    <source>
        <dbReference type="SAM" id="MobiDB-lite"/>
    </source>
</evidence>
<feature type="region of interest" description="Disordered" evidence="1">
    <location>
        <begin position="160"/>
        <end position="200"/>
    </location>
</feature>
<dbReference type="InterPro" id="IPR036249">
    <property type="entry name" value="Thioredoxin-like_sf"/>
</dbReference>
<protein>
    <submittedName>
        <fullName evidence="3">Protein-disulfide isomerase</fullName>
    </submittedName>
</protein>
<keyword evidence="2" id="KW-0812">Transmembrane</keyword>
<dbReference type="RefSeq" id="WP_209704699.1">
    <property type="nucleotide sequence ID" value="NZ_JAFIDA010000001.1"/>
</dbReference>
<dbReference type="SUPFAM" id="SSF52833">
    <property type="entry name" value="Thioredoxin-like"/>
    <property type="match status" value="1"/>
</dbReference>
<dbReference type="GO" id="GO:0016853">
    <property type="term" value="F:isomerase activity"/>
    <property type="evidence" value="ECO:0007669"/>
    <property type="project" value="UniProtKB-KW"/>
</dbReference>
<feature type="compositionally biased region" description="Low complexity" evidence="1">
    <location>
        <begin position="25"/>
        <end position="38"/>
    </location>
</feature>
<keyword evidence="4" id="KW-1185">Reference proteome</keyword>
<feature type="transmembrane region" description="Helical" evidence="2">
    <location>
        <begin position="126"/>
        <end position="149"/>
    </location>
</feature>
<evidence type="ECO:0000313" key="4">
    <source>
        <dbReference type="Proteomes" id="UP000675163"/>
    </source>
</evidence>
<keyword evidence="2" id="KW-0472">Membrane</keyword>
<evidence type="ECO:0000256" key="2">
    <source>
        <dbReference type="SAM" id="Phobius"/>
    </source>
</evidence>
<gene>
    <name evidence="3" type="ORF">JOF28_000928</name>
</gene>
<keyword evidence="3" id="KW-0413">Isomerase</keyword>
<proteinExistence type="predicted"/>
<feature type="region of interest" description="Disordered" evidence="1">
    <location>
        <begin position="1"/>
        <end position="38"/>
    </location>
</feature>
<dbReference type="EMBL" id="JAFIDA010000001">
    <property type="protein sequence ID" value="MBP1325696.1"/>
    <property type="molecule type" value="Genomic_DNA"/>
</dbReference>
<comment type="caution">
    <text evidence="3">The sequence shown here is derived from an EMBL/GenBank/DDBJ whole genome shotgun (WGS) entry which is preliminary data.</text>
</comment>
<dbReference type="AlphaFoldDB" id="A0A940T572"/>
<organism evidence="3 4">
    <name type="scientific">Leucobacter exalbidus</name>
    <dbReference type="NCBI Taxonomy" id="662960"/>
    <lineage>
        <taxon>Bacteria</taxon>
        <taxon>Bacillati</taxon>
        <taxon>Actinomycetota</taxon>
        <taxon>Actinomycetes</taxon>
        <taxon>Micrococcales</taxon>
        <taxon>Microbacteriaceae</taxon>
        <taxon>Leucobacter</taxon>
    </lineage>
</organism>
<accession>A0A940T572</accession>
<sequence length="432" mass="43816">MSDPAAPGQGDQTPATSPYEPAPVPDAAAPAPAVDPAQLPAAESTPAASFAPAPAAAPVRALPHPSRGIAIAAMAVGLASIVTALVAMLYAPVALILSAGLAIAAIVLGGISIARRAPRAPGITGLVAGLATLALTACVVMFDLGMIGVQAFKEATASSGFGAPNETGEGHGAPEAPGTPGAPGHPDVPEAPEAPGASDGVSWPANFASGGIMFTGDSKSSLRVIESDALPDNSFPNTAALADRADGTSPDRIQLYLDYRCPACLIFEEANGDTLEEAALAGAVVELQPLTFLDQASAGSYYSSRVAGAMACVAEREPDLAWTAHRALLHPDFQPAEGIKGPDNAALVERIEGATGGLQRDTRSCIAHEQHVTFAQALSNWHSTNPVPRAANPELRVTGTPLVVVNGVAYPGSIDDADEFMKFLTQQGVDLP</sequence>
<evidence type="ECO:0000313" key="3">
    <source>
        <dbReference type="EMBL" id="MBP1325696.1"/>
    </source>
</evidence>
<dbReference type="CDD" id="cd02972">
    <property type="entry name" value="DsbA_family"/>
    <property type="match status" value="1"/>
</dbReference>
<feature type="compositionally biased region" description="Low complexity" evidence="1">
    <location>
        <begin position="173"/>
        <end position="185"/>
    </location>
</feature>